<dbReference type="EMBL" id="KU963252">
    <property type="protein sequence ID" value="AMS02962.1"/>
    <property type="molecule type" value="Genomic_DNA"/>
</dbReference>
<dbReference type="SUPFAM" id="SSF46955">
    <property type="entry name" value="Putative DNA-binding domain"/>
    <property type="match status" value="1"/>
</dbReference>
<dbReference type="Gene3D" id="1.10.1660.10">
    <property type="match status" value="1"/>
</dbReference>
<evidence type="ECO:0000313" key="4">
    <source>
        <dbReference type="Proteomes" id="UP000204094"/>
    </source>
</evidence>
<dbReference type="InterPro" id="IPR041657">
    <property type="entry name" value="HTH_17"/>
</dbReference>
<keyword evidence="3" id="KW-0238">DNA-binding</keyword>
<dbReference type="InterPro" id="IPR009061">
    <property type="entry name" value="DNA-bd_dom_put_sf"/>
</dbReference>
<evidence type="ECO:0000313" key="3">
    <source>
        <dbReference type="EMBL" id="AMS02962.1"/>
    </source>
</evidence>
<dbReference type="OrthoDB" id="21598at10239"/>
<evidence type="ECO:0000259" key="2">
    <source>
        <dbReference type="Pfam" id="PF12728"/>
    </source>
</evidence>
<proteinExistence type="predicted"/>
<keyword evidence="4" id="KW-1185">Reference proteome</keyword>
<reference evidence="3" key="1">
    <citation type="submission" date="2018-02" db="EMBL/GenBank/DDBJ databases">
        <authorList>
            <person name="Arnold Z.M."/>
            <person name="Basina A."/>
            <person name="Iyer A.M."/>
            <person name="Stoner T.H."/>
            <person name="Kasturiarachi N.S."/>
            <person name="Pressimone C.A."/>
            <person name="Schiebel J.G."/>
            <person name="Furbee E.C."/>
            <person name="Grubb S.R."/>
            <person name="Warner M.H."/>
            <person name="Montgomery M.T."/>
            <person name="Garlena R.A."/>
            <person name="Russell D.A."/>
            <person name="Pope W.H."/>
            <person name="Jacobs-Sera D."/>
            <person name="Hendrix R.W."/>
            <person name="Hatfull G.F."/>
        </authorList>
    </citation>
    <scope>NUCLEOTIDE SEQUENCE</scope>
</reference>
<organism evidence="3 4">
    <name type="scientific">Gordonia phage Schnabeltier</name>
    <dbReference type="NCBI Taxonomy" id="1821561"/>
    <lineage>
        <taxon>Viruses</taxon>
        <taxon>Duplodnaviria</taxon>
        <taxon>Heunggongvirae</taxon>
        <taxon>Uroviricota</taxon>
        <taxon>Caudoviricetes</taxon>
        <taxon>Schnabeltiervirus</taxon>
        <taxon>Schnabeltiervirus schnabeltier</taxon>
    </lineage>
</organism>
<sequence>MPEPDTEYLTTTEVARLYHVDASAVRRWVTSGKLRPSITTPGGHHRFVRADVERQLRPSSEASA</sequence>
<dbReference type="GO" id="GO:0003677">
    <property type="term" value="F:DNA binding"/>
    <property type="evidence" value="ECO:0007669"/>
    <property type="project" value="UniProtKB-KW"/>
</dbReference>
<dbReference type="KEGG" id="vg:29124571"/>
<dbReference type="GeneID" id="29124571"/>
<feature type="domain" description="Helix-turn-helix" evidence="2">
    <location>
        <begin position="8"/>
        <end position="54"/>
    </location>
</feature>
<name>A0A142KA29_9CAUD</name>
<protein>
    <submittedName>
        <fullName evidence="3">HTH DNA-binding protein</fullName>
    </submittedName>
</protein>
<gene>
    <name evidence="3" type="primary">41</name>
    <name evidence="3" type="ORF">SEA_SCHNABELTIER_41</name>
</gene>
<dbReference type="RefSeq" id="YP_009303424.1">
    <property type="nucleotide sequence ID" value="NC_031255.2"/>
</dbReference>
<feature type="region of interest" description="Disordered" evidence="1">
    <location>
        <begin position="36"/>
        <end position="64"/>
    </location>
</feature>
<dbReference type="NCBIfam" id="TIGR01764">
    <property type="entry name" value="excise"/>
    <property type="match status" value="1"/>
</dbReference>
<dbReference type="Pfam" id="PF12728">
    <property type="entry name" value="HTH_17"/>
    <property type="match status" value="1"/>
</dbReference>
<dbReference type="InterPro" id="IPR010093">
    <property type="entry name" value="SinI_DNA-bd"/>
</dbReference>
<dbReference type="Proteomes" id="UP000204094">
    <property type="component" value="Segment"/>
</dbReference>
<evidence type="ECO:0000256" key="1">
    <source>
        <dbReference type="SAM" id="MobiDB-lite"/>
    </source>
</evidence>
<accession>A0A142KA29</accession>